<dbReference type="AlphaFoldDB" id="A0A0C2XL37"/>
<dbReference type="InterPro" id="IPR040233">
    <property type="entry name" value="CCD97-like_C"/>
</dbReference>
<dbReference type="EMBL" id="KN818224">
    <property type="protein sequence ID" value="KIL70241.1"/>
    <property type="molecule type" value="Genomic_DNA"/>
</dbReference>
<dbReference type="Proteomes" id="UP000054549">
    <property type="component" value="Unassembled WGS sequence"/>
</dbReference>
<evidence type="ECO:0000313" key="4">
    <source>
        <dbReference type="Proteomes" id="UP000054549"/>
    </source>
</evidence>
<proteinExistence type="predicted"/>
<feature type="region of interest" description="Disordered" evidence="1">
    <location>
        <begin position="148"/>
        <end position="179"/>
    </location>
</feature>
<dbReference type="HOGENOM" id="CLU_081903_0_0_1"/>
<dbReference type="OrthoDB" id="3345311at2759"/>
<name>A0A0C2XL37_AMAMK</name>
<reference evidence="3 4" key="1">
    <citation type="submission" date="2014-04" db="EMBL/GenBank/DDBJ databases">
        <title>Evolutionary Origins and Diversification of the Mycorrhizal Mutualists.</title>
        <authorList>
            <consortium name="DOE Joint Genome Institute"/>
            <consortium name="Mycorrhizal Genomics Consortium"/>
            <person name="Kohler A."/>
            <person name="Kuo A."/>
            <person name="Nagy L.G."/>
            <person name="Floudas D."/>
            <person name="Copeland A."/>
            <person name="Barry K.W."/>
            <person name="Cichocki N."/>
            <person name="Veneault-Fourrey C."/>
            <person name="LaButti K."/>
            <person name="Lindquist E.A."/>
            <person name="Lipzen A."/>
            <person name="Lundell T."/>
            <person name="Morin E."/>
            <person name="Murat C."/>
            <person name="Riley R."/>
            <person name="Ohm R."/>
            <person name="Sun H."/>
            <person name="Tunlid A."/>
            <person name="Henrissat B."/>
            <person name="Grigoriev I.V."/>
            <person name="Hibbett D.S."/>
            <person name="Martin F."/>
        </authorList>
    </citation>
    <scope>NUCLEOTIDE SEQUENCE [LARGE SCALE GENOMIC DNA]</scope>
    <source>
        <strain evidence="3 4">Koide BX008</strain>
    </source>
</reference>
<evidence type="ECO:0000313" key="3">
    <source>
        <dbReference type="EMBL" id="KIL70241.1"/>
    </source>
</evidence>
<accession>A0A0C2XL37</accession>
<organism evidence="3 4">
    <name type="scientific">Amanita muscaria (strain Koide BX008)</name>
    <dbReference type="NCBI Taxonomy" id="946122"/>
    <lineage>
        <taxon>Eukaryota</taxon>
        <taxon>Fungi</taxon>
        <taxon>Dikarya</taxon>
        <taxon>Basidiomycota</taxon>
        <taxon>Agaricomycotina</taxon>
        <taxon>Agaricomycetes</taxon>
        <taxon>Agaricomycetidae</taxon>
        <taxon>Agaricales</taxon>
        <taxon>Pluteineae</taxon>
        <taxon>Amanitaceae</taxon>
        <taxon>Amanita</taxon>
    </lineage>
</organism>
<dbReference type="Pfam" id="PF09747">
    <property type="entry name" value="CCD97-like_C"/>
    <property type="match status" value="1"/>
</dbReference>
<dbReference type="STRING" id="946122.A0A0C2XL37"/>
<evidence type="ECO:0000256" key="1">
    <source>
        <dbReference type="SAM" id="MobiDB-lite"/>
    </source>
</evidence>
<dbReference type="InParanoid" id="A0A0C2XL37"/>
<gene>
    <name evidence="3" type="ORF">M378DRAFT_183797</name>
</gene>
<sequence>MSTSTFLPSLPLNYLGLPSDYAPSPEHEPIAFLTKHLSQLPPHILNQFSNITTAKQRTLIPTIRNRRLKYTSGMPRELSFDVATTRWPQMWAGRGRVGREEGEDEKDWANSAFLDGQKQHLGKLGNLLGNYEEEREAERARTLRRQTVSLSDDFVPEEEDSESEIEATEEESEEESRETFERLIRERFIYGLLEDIDYDCVDWDESLEDDREAEEHWFDEEEETS</sequence>
<keyword evidence="4" id="KW-1185">Reference proteome</keyword>
<feature type="compositionally biased region" description="Acidic residues" evidence="1">
    <location>
        <begin position="154"/>
        <end position="176"/>
    </location>
</feature>
<feature type="domain" description="CCD97-like C-terminal" evidence="2">
    <location>
        <begin position="122"/>
        <end position="221"/>
    </location>
</feature>
<protein>
    <recommendedName>
        <fullName evidence="2">CCD97-like C-terminal domain-containing protein</fullName>
    </recommendedName>
</protein>
<evidence type="ECO:0000259" key="2">
    <source>
        <dbReference type="Pfam" id="PF09747"/>
    </source>
</evidence>